<dbReference type="Proteomes" id="UP001141327">
    <property type="component" value="Unassembled WGS sequence"/>
</dbReference>
<dbReference type="PANTHER" id="PTHR11319:SF35">
    <property type="entry name" value="OUTER MEMBRANE PROTEIN PMPC-RELATED"/>
    <property type="match status" value="1"/>
</dbReference>
<comment type="caution">
    <text evidence="1">The sequence shown here is derived from an EMBL/GenBank/DDBJ whole genome shotgun (WGS) entry which is preliminary data.</text>
</comment>
<dbReference type="PANTHER" id="PTHR11319">
    <property type="entry name" value="G PROTEIN-COUPLED RECEPTOR-RELATED"/>
    <property type="match status" value="1"/>
</dbReference>
<proteinExistence type="predicted"/>
<reference evidence="1" key="1">
    <citation type="journal article" date="2022" name="bioRxiv">
        <title>Genomics of Preaxostyla Flagellates Illuminates Evolutionary Transitions and the Path Towards Mitochondrial Loss.</title>
        <authorList>
            <person name="Novak L.V.F."/>
            <person name="Treitli S.C."/>
            <person name="Pyrih J."/>
            <person name="Halakuc P."/>
            <person name="Pipaliya S.V."/>
            <person name="Vacek V."/>
            <person name="Brzon O."/>
            <person name="Soukal P."/>
            <person name="Eme L."/>
            <person name="Dacks J.B."/>
            <person name="Karnkowska A."/>
            <person name="Elias M."/>
            <person name="Hampl V."/>
        </authorList>
    </citation>
    <scope>NUCLEOTIDE SEQUENCE</scope>
    <source>
        <strain evidence="1">RCP-MX</strain>
    </source>
</reference>
<evidence type="ECO:0008006" key="3">
    <source>
        <dbReference type="Google" id="ProtNLM"/>
    </source>
</evidence>
<gene>
    <name evidence="1" type="ORF">PAPYR_13054</name>
</gene>
<accession>A0ABQ8U0W5</accession>
<organism evidence="1 2">
    <name type="scientific">Paratrimastix pyriformis</name>
    <dbReference type="NCBI Taxonomy" id="342808"/>
    <lineage>
        <taxon>Eukaryota</taxon>
        <taxon>Metamonada</taxon>
        <taxon>Preaxostyla</taxon>
        <taxon>Paratrimastigidae</taxon>
        <taxon>Paratrimastix</taxon>
    </lineage>
</organism>
<keyword evidence="2" id="KW-1185">Reference proteome</keyword>
<name>A0ABQ8U0W5_9EUKA</name>
<dbReference type="SUPFAM" id="SSF51126">
    <property type="entry name" value="Pectin lyase-like"/>
    <property type="match status" value="1"/>
</dbReference>
<protein>
    <recommendedName>
        <fullName evidence="3">Right handed beta helix domain-containing protein</fullName>
    </recommendedName>
</protein>
<dbReference type="InterPro" id="IPR011050">
    <property type="entry name" value="Pectin_lyase_fold/virulence"/>
</dbReference>
<sequence>MSHFARDVMSLLSLQIRYHAHVTLRGVTLTHAHLTGNDGAAIHIEGDEFNYPYPHVVALDCVFESNIAVGTVTYDGWTYDAYGGAVLIDLADLTLVRCEFLRNIGNYGGALAMYYTAEAVVTMIGCLFEDNLAFDASFGFPHSASAQGRGRLRSQGRSWKIRSSYAGLEPAPDDVFSQGTDTHPTRSGDTLAQVSLLLLEASDHRQHPIRAQHGPAQPKHDLAGVAALGVPSAHGQMDTPPINITDSQFVANSAEHGGAIFAESTTDDPAYGDNGPLRINLVRCLLSDNHVWSLNTMTWCCGGAVQGLGSWVAIVLEETTVQTNGALRMGGAFCMRNASALVATRSRILGNRAVPLQNFDWDLGTRSQGGAVYCQNCTLDLQSTLVQGNGEDALTYRQTVSSIECTEGPSDRCQPCGAAGWCWRCAGAAGLVPVICEAGSPYLNTSCEEGVGCVAQAAFTIPRVDSAEELTPANPMSPLLPPLDRPYFVAGPAPVSTRPDDAALPSTLQPAGPADGGALVTLRGWFGLSPGDLTGIWMGDVPCAAIEWVASLAG</sequence>
<evidence type="ECO:0000313" key="1">
    <source>
        <dbReference type="EMBL" id="KAJ4452711.1"/>
    </source>
</evidence>
<evidence type="ECO:0000313" key="2">
    <source>
        <dbReference type="Proteomes" id="UP001141327"/>
    </source>
</evidence>
<dbReference type="EMBL" id="JAPMOS010000410">
    <property type="protein sequence ID" value="KAJ4452711.1"/>
    <property type="molecule type" value="Genomic_DNA"/>
</dbReference>